<dbReference type="InterPro" id="IPR050426">
    <property type="entry name" value="Glycosyltransferase_28"/>
</dbReference>
<dbReference type="InterPro" id="IPR010610">
    <property type="entry name" value="EryCIII-like_C"/>
</dbReference>
<accession>A0ABP7B4U4</accession>
<dbReference type="Pfam" id="PF03033">
    <property type="entry name" value="Glyco_transf_28"/>
    <property type="match status" value="1"/>
</dbReference>
<gene>
    <name evidence="3" type="ORF">GCM10022224_008090</name>
</gene>
<evidence type="ECO:0000259" key="1">
    <source>
        <dbReference type="Pfam" id="PF03033"/>
    </source>
</evidence>
<dbReference type="Pfam" id="PF06722">
    <property type="entry name" value="EryCIII-like_C"/>
    <property type="match status" value="1"/>
</dbReference>
<name>A0ABP7B4U4_9ACTN</name>
<dbReference type="PANTHER" id="PTHR48050:SF13">
    <property type="entry name" value="STEROL 3-BETA-GLUCOSYLTRANSFERASE UGT80A2"/>
    <property type="match status" value="1"/>
</dbReference>
<evidence type="ECO:0000313" key="3">
    <source>
        <dbReference type="EMBL" id="GAA3647668.1"/>
    </source>
</evidence>
<keyword evidence="4" id="KW-1185">Reference proteome</keyword>
<feature type="domain" description="Glycosyltransferase family 28 N-terminal" evidence="1">
    <location>
        <begin position="3"/>
        <end position="69"/>
    </location>
</feature>
<dbReference type="CDD" id="cd03784">
    <property type="entry name" value="GT1_Gtf-like"/>
    <property type="match status" value="1"/>
</dbReference>
<dbReference type="Gene3D" id="3.40.50.2000">
    <property type="entry name" value="Glycogen Phosphorylase B"/>
    <property type="match status" value="2"/>
</dbReference>
<dbReference type="EMBL" id="BAAAZP010000010">
    <property type="protein sequence ID" value="GAA3647668.1"/>
    <property type="molecule type" value="Genomic_DNA"/>
</dbReference>
<proteinExistence type="predicted"/>
<dbReference type="RefSeq" id="WP_344873071.1">
    <property type="nucleotide sequence ID" value="NZ_BAAAZP010000010.1"/>
</dbReference>
<comment type="caution">
    <text evidence="3">The sequence shown here is derived from an EMBL/GenBank/DDBJ whole genome shotgun (WGS) entry which is preliminary data.</text>
</comment>
<organism evidence="3 4">
    <name type="scientific">Nonomuraea antimicrobica</name>
    <dbReference type="NCBI Taxonomy" id="561173"/>
    <lineage>
        <taxon>Bacteria</taxon>
        <taxon>Bacillati</taxon>
        <taxon>Actinomycetota</taxon>
        <taxon>Actinomycetes</taxon>
        <taxon>Streptosporangiales</taxon>
        <taxon>Streptosporangiaceae</taxon>
        <taxon>Nonomuraea</taxon>
    </lineage>
</organism>
<dbReference type="Proteomes" id="UP001500902">
    <property type="component" value="Unassembled WGS sequence"/>
</dbReference>
<dbReference type="InterPro" id="IPR002213">
    <property type="entry name" value="UDP_glucos_trans"/>
</dbReference>
<feature type="domain" description="Erythromycin biosynthesis protein CIII-like C-terminal" evidence="2">
    <location>
        <begin position="287"/>
        <end position="400"/>
    </location>
</feature>
<dbReference type="PANTHER" id="PTHR48050">
    <property type="entry name" value="STEROL 3-BETA-GLUCOSYLTRANSFERASE"/>
    <property type="match status" value="1"/>
</dbReference>
<sequence>MRVLIVGVGTRGDVAPYTGLGVRLRAAGHEVAIACHHPHAALVTGAGLEHRAIPGDPLPLIPAGKGGARVPPAAKLAMFAEYSRQVADGIVRAAEQGADVLLLNVAGSAGYHVAEAMNVPSVGVHLQPVEPTGEFPPVLSALNRSLGRWGNRTAARLAFAVPSPAHVGSAKDLRARLGLPPMRSRAVYRRREATRWPVLHGFSPSVLPRPADWREGLEVTGYWWPVRPPGWRPDARLRDFLASGPPPVYVGFGSQAGPRAEHYTDLALRALRLAGLRGVLQTGVPGTLDDDVLGVGDVPHDWLFPRMAAVAHHCGGGTTGAGVRAGVPAVGLPALADQPLWASRLVALGVAPSSIPFGRLSPERLAASLRTAATEPSYRRRAAALSERLQAEDGAGAVVEVLGKLTES</sequence>
<dbReference type="SUPFAM" id="SSF53756">
    <property type="entry name" value="UDP-Glycosyltransferase/glycogen phosphorylase"/>
    <property type="match status" value="1"/>
</dbReference>
<reference evidence="4" key="1">
    <citation type="journal article" date="2019" name="Int. J. Syst. Evol. Microbiol.">
        <title>The Global Catalogue of Microorganisms (GCM) 10K type strain sequencing project: providing services to taxonomists for standard genome sequencing and annotation.</title>
        <authorList>
            <consortium name="The Broad Institute Genomics Platform"/>
            <consortium name="The Broad Institute Genome Sequencing Center for Infectious Disease"/>
            <person name="Wu L."/>
            <person name="Ma J."/>
        </authorList>
    </citation>
    <scope>NUCLEOTIDE SEQUENCE [LARGE SCALE GENOMIC DNA]</scope>
    <source>
        <strain evidence="4">JCM 16904</strain>
    </source>
</reference>
<evidence type="ECO:0000313" key="4">
    <source>
        <dbReference type="Proteomes" id="UP001500902"/>
    </source>
</evidence>
<protein>
    <submittedName>
        <fullName evidence="3">Glycosyltransferase</fullName>
    </submittedName>
</protein>
<evidence type="ECO:0000259" key="2">
    <source>
        <dbReference type="Pfam" id="PF06722"/>
    </source>
</evidence>
<dbReference type="InterPro" id="IPR004276">
    <property type="entry name" value="GlycoTrans_28_N"/>
</dbReference>